<evidence type="ECO:0000313" key="4">
    <source>
        <dbReference type="Proteomes" id="UP000183788"/>
    </source>
</evidence>
<keyword evidence="3" id="KW-0540">Nuclease</keyword>
<dbReference type="GO" id="GO:0016020">
    <property type="term" value="C:membrane"/>
    <property type="evidence" value="ECO:0007669"/>
    <property type="project" value="GOC"/>
</dbReference>
<dbReference type="GO" id="GO:0004527">
    <property type="term" value="F:exonuclease activity"/>
    <property type="evidence" value="ECO:0007669"/>
    <property type="project" value="UniProtKB-KW"/>
</dbReference>
<dbReference type="InterPro" id="IPR051916">
    <property type="entry name" value="GPI-anchor_lipid_remodeler"/>
</dbReference>
<dbReference type="PANTHER" id="PTHR14859">
    <property type="entry name" value="CALCOFLUOR WHITE HYPERSENSITIVE PROTEIN PRECURSOR"/>
    <property type="match status" value="1"/>
</dbReference>
<evidence type="ECO:0000259" key="2">
    <source>
        <dbReference type="Pfam" id="PF03372"/>
    </source>
</evidence>
<dbReference type="InterPro" id="IPR036691">
    <property type="entry name" value="Endo/exonu/phosph_ase_sf"/>
</dbReference>
<keyword evidence="1" id="KW-1133">Transmembrane helix</keyword>
<dbReference type="Gene3D" id="3.60.10.10">
    <property type="entry name" value="Endonuclease/exonuclease/phosphatase"/>
    <property type="match status" value="1"/>
</dbReference>
<accession>A0A1K1SU08</accession>
<dbReference type="GO" id="GO:0006506">
    <property type="term" value="P:GPI anchor biosynthetic process"/>
    <property type="evidence" value="ECO:0007669"/>
    <property type="project" value="TreeGrafter"/>
</dbReference>
<sequence>MTGAFLLYGVFHYFYGNPCTVSKAFIFTSLVALSLILSCWLPYLNPGKWWLSGFAGLFFPIVLVINLVYLIYWLIQKKPYWGLSLGAVLLSCRALLLTFGHHPAGNAANSQSGDFTIMSFNSSSMGLKNYTEDPALQTSIYNTLQSAAPDILCIQEFYTNSAPDHTDHLGAIQEKLHYPYRYFTRDKTKWNTWQYGIVLFSKYPILSSCNIPCGHSEVGSGSSILQADIKIKEHTIRVFTAQLQSYMLRHKDYAALQGEATQAIGLAARMKNTFGKRAVQAEQLAALIKESPYPAIVCGDFNDTPVSYTYNKISPDMQDAFLQQGWGIGRTLSFLAPTLRIDYILTQSPFHVNGFSSFPHKGFEHFPIMASLSL</sequence>
<dbReference type="PANTHER" id="PTHR14859:SF15">
    <property type="entry name" value="ENDONUCLEASE_EXONUCLEASE_PHOSPHATASE DOMAIN-CONTAINING PROTEIN"/>
    <property type="match status" value="1"/>
</dbReference>
<feature type="domain" description="Endonuclease/exonuclease/phosphatase" evidence="2">
    <location>
        <begin position="129"/>
        <end position="362"/>
    </location>
</feature>
<feature type="transmembrane region" description="Helical" evidence="1">
    <location>
        <begin position="49"/>
        <end position="73"/>
    </location>
</feature>
<keyword evidence="3" id="KW-0255">Endonuclease</keyword>
<dbReference type="GO" id="GO:0004519">
    <property type="term" value="F:endonuclease activity"/>
    <property type="evidence" value="ECO:0007669"/>
    <property type="project" value="UniProtKB-KW"/>
</dbReference>
<dbReference type="OrthoDB" id="635146at2"/>
<reference evidence="3 4" key="1">
    <citation type="submission" date="2016-11" db="EMBL/GenBank/DDBJ databases">
        <authorList>
            <person name="Jaros S."/>
            <person name="Januszkiewicz K."/>
            <person name="Wedrychowicz H."/>
        </authorList>
    </citation>
    <scope>NUCLEOTIDE SEQUENCE [LARGE SCALE GENOMIC DNA]</scope>
    <source>
        <strain evidence="3 4">DSM 784</strain>
    </source>
</reference>
<dbReference type="Pfam" id="PF03372">
    <property type="entry name" value="Exo_endo_phos"/>
    <property type="match status" value="1"/>
</dbReference>
<gene>
    <name evidence="3" type="ORF">SAMN05661012_06151</name>
</gene>
<keyword evidence="1" id="KW-0472">Membrane</keyword>
<dbReference type="AlphaFoldDB" id="A0A1K1SU08"/>
<dbReference type="CDD" id="cd09084">
    <property type="entry name" value="EEP-2"/>
    <property type="match status" value="1"/>
</dbReference>
<keyword evidence="3" id="KW-0378">Hydrolase</keyword>
<name>A0A1K1SU08_9BACT</name>
<keyword evidence="3" id="KW-0269">Exonuclease</keyword>
<evidence type="ECO:0000256" key="1">
    <source>
        <dbReference type="SAM" id="Phobius"/>
    </source>
</evidence>
<feature type="transmembrane region" description="Helical" evidence="1">
    <location>
        <begin position="80"/>
        <end position="100"/>
    </location>
</feature>
<dbReference type="EMBL" id="FPIZ01000034">
    <property type="protein sequence ID" value="SFW87896.1"/>
    <property type="molecule type" value="Genomic_DNA"/>
</dbReference>
<dbReference type="SUPFAM" id="SSF56219">
    <property type="entry name" value="DNase I-like"/>
    <property type="match status" value="1"/>
</dbReference>
<feature type="transmembrane region" description="Helical" evidence="1">
    <location>
        <begin position="24"/>
        <end position="43"/>
    </location>
</feature>
<dbReference type="Proteomes" id="UP000183788">
    <property type="component" value="Unassembled WGS sequence"/>
</dbReference>
<proteinExistence type="predicted"/>
<organism evidence="3 4">
    <name type="scientific">Chitinophaga sancti</name>
    <dbReference type="NCBI Taxonomy" id="1004"/>
    <lineage>
        <taxon>Bacteria</taxon>
        <taxon>Pseudomonadati</taxon>
        <taxon>Bacteroidota</taxon>
        <taxon>Chitinophagia</taxon>
        <taxon>Chitinophagales</taxon>
        <taxon>Chitinophagaceae</taxon>
        <taxon>Chitinophaga</taxon>
    </lineage>
</organism>
<evidence type="ECO:0000313" key="3">
    <source>
        <dbReference type="EMBL" id="SFW87896.1"/>
    </source>
</evidence>
<dbReference type="STRING" id="1004.SAMN05661012_06151"/>
<keyword evidence="1" id="KW-0812">Transmembrane</keyword>
<protein>
    <submittedName>
        <fullName evidence="3">Metal-dependent hydrolase, endonuclease/exonuclease/phosphatase family</fullName>
    </submittedName>
</protein>
<dbReference type="InterPro" id="IPR005135">
    <property type="entry name" value="Endo/exonuclease/phosphatase"/>
</dbReference>